<sequence>MENLALVLCHSDTSLSCSVVPGHTLISQRDAPSADRLTKRARWPSDVQTAAAWSSFTEDRSAMPAGATCQRETCRAATTAAKS</sequence>
<dbReference type="AlphaFoldDB" id="A0AAN8BQQ4"/>
<reference evidence="1 2" key="1">
    <citation type="journal article" date="2023" name="Mol. Biol. Evol.">
        <title>Genomics of Secondarily Temperate Adaptation in the Only Non-Antarctic Icefish.</title>
        <authorList>
            <person name="Rivera-Colon A.G."/>
            <person name="Rayamajhi N."/>
            <person name="Minhas B.F."/>
            <person name="Madrigal G."/>
            <person name="Bilyk K.T."/>
            <person name="Yoon V."/>
            <person name="Hune M."/>
            <person name="Gregory S."/>
            <person name="Cheng C.H.C."/>
            <person name="Catchen J.M."/>
        </authorList>
    </citation>
    <scope>NUCLEOTIDE SEQUENCE [LARGE SCALE GENOMIC DNA]</scope>
    <source>
        <strain evidence="1">JC2023a</strain>
    </source>
</reference>
<gene>
    <name evidence="1" type="ORF">CesoFtcFv8_015468</name>
</gene>
<evidence type="ECO:0000313" key="1">
    <source>
        <dbReference type="EMBL" id="KAK5889467.1"/>
    </source>
</evidence>
<comment type="caution">
    <text evidence="1">The sequence shown here is derived from an EMBL/GenBank/DDBJ whole genome shotgun (WGS) entry which is preliminary data.</text>
</comment>
<dbReference type="Proteomes" id="UP001335648">
    <property type="component" value="Unassembled WGS sequence"/>
</dbReference>
<name>A0AAN8BQQ4_9TELE</name>
<dbReference type="EMBL" id="JAULUE010002057">
    <property type="protein sequence ID" value="KAK5889467.1"/>
    <property type="molecule type" value="Genomic_DNA"/>
</dbReference>
<proteinExistence type="predicted"/>
<organism evidence="1 2">
    <name type="scientific">Champsocephalus esox</name>
    <name type="common">pike icefish</name>
    <dbReference type="NCBI Taxonomy" id="159716"/>
    <lineage>
        <taxon>Eukaryota</taxon>
        <taxon>Metazoa</taxon>
        <taxon>Chordata</taxon>
        <taxon>Craniata</taxon>
        <taxon>Vertebrata</taxon>
        <taxon>Euteleostomi</taxon>
        <taxon>Actinopterygii</taxon>
        <taxon>Neopterygii</taxon>
        <taxon>Teleostei</taxon>
        <taxon>Neoteleostei</taxon>
        <taxon>Acanthomorphata</taxon>
        <taxon>Eupercaria</taxon>
        <taxon>Perciformes</taxon>
        <taxon>Notothenioidei</taxon>
        <taxon>Channichthyidae</taxon>
        <taxon>Champsocephalus</taxon>
    </lineage>
</organism>
<accession>A0AAN8BQQ4</accession>
<evidence type="ECO:0000313" key="2">
    <source>
        <dbReference type="Proteomes" id="UP001335648"/>
    </source>
</evidence>
<keyword evidence="2" id="KW-1185">Reference proteome</keyword>
<protein>
    <submittedName>
        <fullName evidence="1">Uncharacterized protein</fullName>
    </submittedName>
</protein>